<dbReference type="Gene3D" id="3.20.20.150">
    <property type="entry name" value="Divalent-metal-dependent TIM barrel enzymes"/>
    <property type="match status" value="1"/>
</dbReference>
<evidence type="ECO:0000256" key="2">
    <source>
        <dbReference type="ARBA" id="ARBA00022759"/>
    </source>
</evidence>
<proteinExistence type="predicted"/>
<evidence type="ECO:0000313" key="7">
    <source>
        <dbReference type="EMBL" id="SFE35371.1"/>
    </source>
</evidence>
<evidence type="ECO:0000313" key="8">
    <source>
        <dbReference type="Proteomes" id="UP000199400"/>
    </source>
</evidence>
<keyword evidence="1" id="KW-0540">Nuclease</keyword>
<keyword evidence="2 7" id="KW-0255">Endonuclease</keyword>
<accession>A0A1I1ZUK2</accession>
<dbReference type="STRING" id="54.SAMN02745121_03972"/>
<evidence type="ECO:0000256" key="6">
    <source>
        <dbReference type="ARBA" id="ARBA00023204"/>
    </source>
</evidence>
<protein>
    <submittedName>
        <fullName evidence="7">UV-damage endonuclease</fullName>
    </submittedName>
</protein>
<dbReference type="SUPFAM" id="SSF51658">
    <property type="entry name" value="Xylose isomerase-like"/>
    <property type="match status" value="1"/>
</dbReference>
<evidence type="ECO:0000256" key="4">
    <source>
        <dbReference type="ARBA" id="ARBA00022769"/>
    </source>
</evidence>
<evidence type="ECO:0000256" key="5">
    <source>
        <dbReference type="ARBA" id="ARBA00022801"/>
    </source>
</evidence>
<evidence type="ECO:0000256" key="1">
    <source>
        <dbReference type="ARBA" id="ARBA00022722"/>
    </source>
</evidence>
<keyword evidence="3" id="KW-0227">DNA damage</keyword>
<name>A0A1I1ZUK2_9BACT</name>
<keyword evidence="8" id="KW-1185">Reference proteome</keyword>
<keyword evidence="6" id="KW-0234">DNA repair</keyword>
<dbReference type="GO" id="GO:0009411">
    <property type="term" value="P:response to UV"/>
    <property type="evidence" value="ECO:0007669"/>
    <property type="project" value="InterPro"/>
</dbReference>
<keyword evidence="5" id="KW-0378">Hydrolase</keyword>
<dbReference type="GO" id="GO:0006289">
    <property type="term" value="P:nucleotide-excision repair"/>
    <property type="evidence" value="ECO:0007669"/>
    <property type="project" value="InterPro"/>
</dbReference>
<dbReference type="PANTHER" id="PTHR31290:SF5">
    <property type="entry name" value="UV-DAMAGE ENDONUCLEASE"/>
    <property type="match status" value="1"/>
</dbReference>
<dbReference type="GO" id="GO:0004519">
    <property type="term" value="F:endonuclease activity"/>
    <property type="evidence" value="ECO:0007669"/>
    <property type="project" value="UniProtKB-KW"/>
</dbReference>
<dbReference type="InterPro" id="IPR004601">
    <property type="entry name" value="UvdE"/>
</dbReference>
<dbReference type="InterPro" id="IPR036237">
    <property type="entry name" value="Xyl_isomerase-like_sf"/>
</dbReference>
<dbReference type="AlphaFoldDB" id="A0A1I1ZUK2"/>
<dbReference type="Pfam" id="PF03851">
    <property type="entry name" value="UvdE"/>
    <property type="match status" value="1"/>
</dbReference>
<dbReference type="GO" id="GO:0016787">
    <property type="term" value="F:hydrolase activity"/>
    <property type="evidence" value="ECO:0007669"/>
    <property type="project" value="UniProtKB-KW"/>
</dbReference>
<dbReference type="NCBIfam" id="TIGR00629">
    <property type="entry name" value="uvde"/>
    <property type="match status" value="1"/>
</dbReference>
<sequence length="304" mass="33406">MRLGLCCTFLDEPIKFRHATARVVGAKPRPAQRLYLGEIAVANAEALAAAVTWCAEHRIGAFRISSQLFPLATHPEVGYALEELPTWSGVERRLAAVRELARAKDVRLSFHPDQFVVPGSASPAVVESSLAELEHHGRMAELVGAEQITLHGGGGQPDKATALARLERGLDRLSPRARERIALENDDRVFTVDDLLPVCARAGLPLVHDVHHHRCLPGRIEVDEAIELAAATWGAREPWAHISSPKGGWDSKQPLIHDDHVRPSDVPRAWLGRRITVDVEAKAKEQAVLRLARWVAAQARRQAA</sequence>
<dbReference type="RefSeq" id="WP_096332962.1">
    <property type="nucleotide sequence ID" value="NZ_FOMX01000012.1"/>
</dbReference>
<reference evidence="8" key="1">
    <citation type="submission" date="2016-10" db="EMBL/GenBank/DDBJ databases">
        <authorList>
            <person name="Varghese N."/>
            <person name="Submissions S."/>
        </authorList>
    </citation>
    <scope>NUCLEOTIDE SEQUENCE [LARGE SCALE GENOMIC DNA]</scope>
    <source>
        <strain evidence="8">ATCC 25963</strain>
    </source>
</reference>
<dbReference type="OrthoDB" id="9782576at2"/>
<dbReference type="PANTHER" id="PTHR31290">
    <property type="entry name" value="UV-DAMAGE ENDONUCLEASE"/>
    <property type="match status" value="1"/>
</dbReference>
<dbReference type="EMBL" id="FOMX01000012">
    <property type="protein sequence ID" value="SFE35371.1"/>
    <property type="molecule type" value="Genomic_DNA"/>
</dbReference>
<evidence type="ECO:0000256" key="3">
    <source>
        <dbReference type="ARBA" id="ARBA00022763"/>
    </source>
</evidence>
<keyword evidence="4" id="KW-0228">DNA excision</keyword>
<gene>
    <name evidence="7" type="ORF">SAMN02745121_03972</name>
</gene>
<dbReference type="Proteomes" id="UP000199400">
    <property type="component" value="Unassembled WGS sequence"/>
</dbReference>
<organism evidence="7 8">
    <name type="scientific">Nannocystis exedens</name>
    <dbReference type="NCBI Taxonomy" id="54"/>
    <lineage>
        <taxon>Bacteria</taxon>
        <taxon>Pseudomonadati</taxon>
        <taxon>Myxococcota</taxon>
        <taxon>Polyangia</taxon>
        <taxon>Nannocystales</taxon>
        <taxon>Nannocystaceae</taxon>
        <taxon>Nannocystis</taxon>
    </lineage>
</organism>